<keyword evidence="5" id="KW-1133">Transmembrane helix</keyword>
<evidence type="ECO:0000256" key="4">
    <source>
        <dbReference type="ARBA" id="ARBA00022691"/>
    </source>
</evidence>
<accession>A0A6P3VXY9</accession>
<dbReference type="InterPro" id="IPR029063">
    <property type="entry name" value="SAM-dependent_MTases_sf"/>
</dbReference>
<keyword evidence="6" id="KW-1185">Reference proteome</keyword>
<dbReference type="GO" id="GO:0032259">
    <property type="term" value="P:methylation"/>
    <property type="evidence" value="ECO:0007669"/>
    <property type="project" value="UniProtKB-KW"/>
</dbReference>
<sequence>MDDIDVILQDKRLRLLQQPLSPIFTASTGALLLGVYRLWTVFALPGFRKVPVNLKVPFLPSGKTQTQNVMKLLRGRRGCLVDLGSGDGRLVFAASHVGLRCTGYEINFILTTSAQVRAWWRGVPPSSASFVSRDFWKTDLSDYNNVTAFLAPGVMDVLGEKLLKELPDEARVIACRFPFPDWPCSASEGQGLDQVWAYDMGAVRGCLLRTPMPLPKAETQC</sequence>
<proteinExistence type="inferred from homology"/>
<gene>
    <name evidence="7" type="primary">si:dkey-190g11.3</name>
</gene>
<keyword evidence="4" id="KW-0949">S-adenosyl-L-methionine</keyword>
<feature type="transmembrane region" description="Helical" evidence="5">
    <location>
        <begin position="20"/>
        <end position="39"/>
    </location>
</feature>
<keyword evidence="3" id="KW-0808">Transferase</keyword>
<dbReference type="GeneID" id="105901156"/>
<dbReference type="SUPFAM" id="SSF53335">
    <property type="entry name" value="S-adenosyl-L-methionine-dependent methyltransferases"/>
    <property type="match status" value="1"/>
</dbReference>
<evidence type="ECO:0000313" key="7">
    <source>
        <dbReference type="RefSeq" id="XP_012684005.1"/>
    </source>
</evidence>
<dbReference type="GO" id="GO:1905706">
    <property type="term" value="P:regulation of mitochondrial ATP synthesis coupled proton transport"/>
    <property type="evidence" value="ECO:0007669"/>
    <property type="project" value="TreeGrafter"/>
</dbReference>
<dbReference type="GO" id="GO:0005739">
    <property type="term" value="C:mitochondrion"/>
    <property type="evidence" value="ECO:0007669"/>
    <property type="project" value="TreeGrafter"/>
</dbReference>
<evidence type="ECO:0000256" key="2">
    <source>
        <dbReference type="ARBA" id="ARBA00022603"/>
    </source>
</evidence>
<evidence type="ECO:0000256" key="5">
    <source>
        <dbReference type="SAM" id="Phobius"/>
    </source>
</evidence>
<organism evidence="6 7">
    <name type="scientific">Clupea harengus</name>
    <name type="common">Atlantic herring</name>
    <dbReference type="NCBI Taxonomy" id="7950"/>
    <lineage>
        <taxon>Eukaryota</taxon>
        <taxon>Metazoa</taxon>
        <taxon>Chordata</taxon>
        <taxon>Craniata</taxon>
        <taxon>Vertebrata</taxon>
        <taxon>Euteleostomi</taxon>
        <taxon>Actinopterygii</taxon>
        <taxon>Neopterygii</taxon>
        <taxon>Teleostei</taxon>
        <taxon>Clupei</taxon>
        <taxon>Clupeiformes</taxon>
        <taxon>Clupeoidei</taxon>
        <taxon>Clupeidae</taxon>
        <taxon>Clupea</taxon>
    </lineage>
</organism>
<name>A0A6P3VXY9_CLUHA</name>
<dbReference type="PANTHER" id="PTHR13610:SF18">
    <property type="entry name" value="SI:DKEY-190G11.3"/>
    <property type="match status" value="1"/>
</dbReference>
<dbReference type="Gene3D" id="3.40.50.150">
    <property type="entry name" value="Vaccinia Virus protein VP39"/>
    <property type="match status" value="1"/>
</dbReference>
<evidence type="ECO:0000256" key="1">
    <source>
        <dbReference type="ARBA" id="ARBA00010633"/>
    </source>
</evidence>
<comment type="similarity">
    <text evidence="1">Belongs to the ANT/ATPSC lysine N-methyltransferase family.</text>
</comment>
<dbReference type="RefSeq" id="XP_012684005.1">
    <property type="nucleotide sequence ID" value="XM_012828551.3"/>
</dbReference>
<dbReference type="KEGG" id="char:105901156"/>
<keyword evidence="5" id="KW-0472">Membrane</keyword>
<dbReference type="Proteomes" id="UP000515152">
    <property type="component" value="Chromosome 7"/>
</dbReference>
<dbReference type="InterPro" id="IPR026170">
    <property type="entry name" value="FAM173A/B"/>
</dbReference>
<dbReference type="GO" id="GO:0016279">
    <property type="term" value="F:protein-lysine N-methyltransferase activity"/>
    <property type="evidence" value="ECO:0007669"/>
    <property type="project" value="InterPro"/>
</dbReference>
<dbReference type="OrthoDB" id="66144at2759"/>
<evidence type="ECO:0000313" key="6">
    <source>
        <dbReference type="Proteomes" id="UP000515152"/>
    </source>
</evidence>
<keyword evidence="5" id="KW-0812">Transmembrane</keyword>
<evidence type="ECO:0000256" key="3">
    <source>
        <dbReference type="ARBA" id="ARBA00022679"/>
    </source>
</evidence>
<protein>
    <submittedName>
        <fullName evidence="7">Adenine nucleotide translocase lysine N-methyltransferase isoform X1</fullName>
    </submittedName>
</protein>
<keyword evidence="2" id="KW-0489">Methyltransferase</keyword>
<reference evidence="7" key="1">
    <citation type="submission" date="2025-08" db="UniProtKB">
        <authorList>
            <consortium name="RefSeq"/>
        </authorList>
    </citation>
    <scope>IDENTIFICATION</scope>
</reference>
<dbReference type="PANTHER" id="PTHR13610">
    <property type="entry name" value="METHYLTRANSFERASE DOMAIN-CONTAINING PROTEIN"/>
    <property type="match status" value="1"/>
</dbReference>
<dbReference type="AlphaFoldDB" id="A0A6P3VXY9"/>